<protein>
    <recommendedName>
        <fullName evidence="6 12">6-phosphogluconate dehydrogenase, decarboxylating</fullName>
        <ecNumber evidence="5 12">1.1.1.44</ecNumber>
    </recommendedName>
</protein>
<dbReference type="InterPro" id="IPR036291">
    <property type="entry name" value="NAD(P)-bd_dom_sf"/>
</dbReference>
<dbReference type="InterPro" id="IPR008927">
    <property type="entry name" value="6-PGluconate_DH-like_C_sf"/>
</dbReference>
<dbReference type="PANTHER" id="PTHR11811">
    <property type="entry name" value="6-PHOSPHOGLUCONATE DEHYDROGENASE"/>
    <property type="match status" value="1"/>
</dbReference>
<dbReference type="InterPro" id="IPR006183">
    <property type="entry name" value="Pgluconate_DH"/>
</dbReference>
<comment type="caution">
    <text evidence="17">The sequence shown here is derived from an EMBL/GenBank/DDBJ whole genome shotgun (WGS) entry which is preliminary data.</text>
</comment>
<dbReference type="Gene3D" id="1.20.5.320">
    <property type="entry name" value="6-Phosphogluconate Dehydrogenase, domain 3"/>
    <property type="match status" value="1"/>
</dbReference>
<evidence type="ECO:0000259" key="15">
    <source>
        <dbReference type="SMART" id="SM01350"/>
    </source>
</evidence>
<keyword evidence="7 12" id="KW-0521">NADP</keyword>
<dbReference type="AlphaFoldDB" id="A0AA36NGX1"/>
<dbReference type="GO" id="GO:0019521">
    <property type="term" value="P:D-gluconate metabolic process"/>
    <property type="evidence" value="ECO:0007669"/>
    <property type="project" value="UniProtKB-KW"/>
</dbReference>
<evidence type="ECO:0000256" key="7">
    <source>
        <dbReference type="ARBA" id="ARBA00022857"/>
    </source>
</evidence>
<evidence type="ECO:0000256" key="6">
    <source>
        <dbReference type="ARBA" id="ARBA00018193"/>
    </source>
</evidence>
<name>A0AA36NGX1_9DINO</name>
<dbReference type="FunFam" id="1.10.1040.10:FF:000032">
    <property type="entry name" value="6-phosphogluconate dehydrogenase, decarboxylating"/>
    <property type="match status" value="1"/>
</dbReference>
<dbReference type="InterPro" id="IPR006114">
    <property type="entry name" value="6PGDH_C"/>
</dbReference>
<feature type="domain" description="6-phosphogluconate dehydrogenase C-terminal" evidence="15">
    <location>
        <begin position="190"/>
        <end position="491"/>
    </location>
</feature>
<evidence type="ECO:0000256" key="1">
    <source>
        <dbReference type="ARBA" id="ARBA00002526"/>
    </source>
</evidence>
<dbReference type="Gene3D" id="1.10.1040.10">
    <property type="entry name" value="N-(1-d-carboxylethyl)-l-norvaline Dehydrogenase, domain 2"/>
    <property type="match status" value="1"/>
</dbReference>
<dbReference type="SUPFAM" id="SSF51735">
    <property type="entry name" value="NAD(P)-binding Rossmann-fold domains"/>
    <property type="match status" value="1"/>
</dbReference>
<sequence>MESVSDVGIIGSGVMGSNLGLNIADKKSPDGEPFHVSLYDLNPEQVNGVLAANSSYSNLHGFGGKDKLKDFVASLKRPRKAIMLVPAGKPTDAVIEELAKLFQKNDIIIDVGNANFRDQIRRAESLEQRGLRFLGMGVSGGAEGARKGPAFFPGGTLSVWNDVKDIVEAAAAKATDGRPCATMNGKGGAGSCVKMFHNAGEYAVLQIWGEVHEILKAYGVSGDDQAKLLESWKTKTGGRYAGLLDSYMLDITIEVVKAKDSTVAGGADDGSSLISKTMDKTDSKGTGLWSVVEALQAAVPAPSLAAAVLARQMSMLREERLSNAKAIPLPQPEKGTWSKEMEEDLFWAAGFAIIASYAQMFQCLRKMDEVFEFGLKLPATIATFRAGCILQGFLLEPMTKAFEENPQLPNLLSAFQPEVQSHMARYKRLVGRVAQETKATVPCLFASLDYIQTMYLTEIPSAQCVSLQRDVFGRHGFERLDQEGRFNSQWRSLQQGEASITSATSAVTSGK</sequence>
<dbReference type="GO" id="GO:0006098">
    <property type="term" value="P:pentose-phosphate shunt"/>
    <property type="evidence" value="ECO:0007669"/>
    <property type="project" value="UniProtKB-KW"/>
</dbReference>
<dbReference type="Proteomes" id="UP001178507">
    <property type="component" value="Unassembled WGS sequence"/>
</dbReference>
<evidence type="ECO:0000313" key="17">
    <source>
        <dbReference type="EMBL" id="CAJ1401723.1"/>
    </source>
</evidence>
<comment type="catalytic activity">
    <reaction evidence="11 12">
        <text>6-phospho-D-gluconate + NADP(+) = D-ribulose 5-phosphate + CO2 + NADPH</text>
        <dbReference type="Rhea" id="RHEA:10116"/>
        <dbReference type="ChEBI" id="CHEBI:16526"/>
        <dbReference type="ChEBI" id="CHEBI:57783"/>
        <dbReference type="ChEBI" id="CHEBI:58121"/>
        <dbReference type="ChEBI" id="CHEBI:58349"/>
        <dbReference type="ChEBI" id="CHEBI:58759"/>
        <dbReference type="EC" id="1.1.1.44"/>
    </reaction>
</comment>
<comment type="similarity">
    <text evidence="3 12">Belongs to the 6-phosphogluconate dehydrogenase family.</text>
</comment>
<evidence type="ECO:0000256" key="10">
    <source>
        <dbReference type="ARBA" id="ARBA00023126"/>
    </source>
</evidence>
<feature type="active site" description="Proton acceptor" evidence="13">
    <location>
        <position position="194"/>
    </location>
</feature>
<evidence type="ECO:0000256" key="11">
    <source>
        <dbReference type="ARBA" id="ARBA00048640"/>
    </source>
</evidence>
<gene>
    <name evidence="16" type="ORF">EVOR1521_LOCUS1592</name>
    <name evidence="17" type="ORF">EVOR1521_LOCUS24815</name>
</gene>
<dbReference type="EC" id="1.1.1.44" evidence="5 12"/>
<evidence type="ECO:0000313" key="16">
    <source>
        <dbReference type="EMBL" id="CAJ1371227.1"/>
    </source>
</evidence>
<keyword evidence="10 12" id="KW-0570">Pentose shunt</keyword>
<dbReference type="InterPro" id="IPR006115">
    <property type="entry name" value="6PGDH_NADP-bd"/>
</dbReference>
<reference evidence="17" key="1">
    <citation type="submission" date="2023-08" db="EMBL/GenBank/DDBJ databases">
        <authorList>
            <person name="Chen Y."/>
            <person name="Shah S."/>
            <person name="Dougan E. K."/>
            <person name="Thang M."/>
            <person name="Chan C."/>
        </authorList>
    </citation>
    <scope>NUCLEOTIDE SEQUENCE</scope>
</reference>
<evidence type="ECO:0000256" key="9">
    <source>
        <dbReference type="ARBA" id="ARBA00023064"/>
    </source>
</evidence>
<feature type="binding site" description="in other chain" evidence="14">
    <location>
        <position position="113"/>
    </location>
    <ligand>
        <name>substrate</name>
        <note>ligand shared between dimeric partners</note>
    </ligand>
</feature>
<accession>A0AA36NGX1</accession>
<evidence type="ECO:0000256" key="13">
    <source>
        <dbReference type="PIRSR" id="PIRSR000109-1"/>
    </source>
</evidence>
<evidence type="ECO:0000256" key="2">
    <source>
        <dbReference type="ARBA" id="ARBA00004874"/>
    </source>
</evidence>
<comment type="subunit">
    <text evidence="4 12">Homodimer.</text>
</comment>
<proteinExistence type="inferred from homology"/>
<keyword evidence="9" id="KW-0311">Gluconate utilization</keyword>
<organism evidence="17 18">
    <name type="scientific">Effrenium voratum</name>
    <dbReference type="NCBI Taxonomy" id="2562239"/>
    <lineage>
        <taxon>Eukaryota</taxon>
        <taxon>Sar</taxon>
        <taxon>Alveolata</taxon>
        <taxon>Dinophyceae</taxon>
        <taxon>Suessiales</taxon>
        <taxon>Symbiodiniaceae</taxon>
        <taxon>Effrenium</taxon>
    </lineage>
</organism>
<feature type="binding site" description="in other chain" evidence="14">
    <location>
        <position position="311"/>
    </location>
    <ligand>
        <name>substrate</name>
        <note>ligand shared between dimeric partners</note>
    </ligand>
</feature>
<feature type="binding site" evidence="14">
    <location>
        <position position="475"/>
    </location>
    <ligand>
        <name>substrate</name>
        <note>ligand shared between dimeric partners</note>
    </ligand>
</feature>
<evidence type="ECO:0000256" key="12">
    <source>
        <dbReference type="PIRNR" id="PIRNR000109"/>
    </source>
</evidence>
<dbReference type="InterPro" id="IPR013328">
    <property type="entry name" value="6PGD_dom2"/>
</dbReference>
<keyword evidence="8 12" id="KW-0560">Oxidoreductase</keyword>
<dbReference type="PIRSF" id="PIRSF000109">
    <property type="entry name" value="6PGD"/>
    <property type="match status" value="1"/>
</dbReference>
<dbReference type="PRINTS" id="PR00076">
    <property type="entry name" value="6PGDHDRGNASE"/>
</dbReference>
<comment type="function">
    <text evidence="1 12">Catalyzes the oxidative decarboxylation of 6-phosphogluconate to ribulose 5-phosphate and CO(2), with concomitant reduction of NADP to NADPH.</text>
</comment>
<evidence type="ECO:0000256" key="5">
    <source>
        <dbReference type="ARBA" id="ARBA00013011"/>
    </source>
</evidence>
<dbReference type="GO" id="GO:0004616">
    <property type="term" value="F:phosphogluconate dehydrogenase (decarboxylating) activity"/>
    <property type="evidence" value="ECO:0007669"/>
    <property type="project" value="UniProtKB-EC"/>
</dbReference>
<comment type="pathway">
    <text evidence="2 12">Carbohydrate degradation; pentose phosphate pathway; D-ribulose 5-phosphate from D-glucose 6-phosphate (oxidative stage): step 3/3.</text>
</comment>
<dbReference type="EMBL" id="CAUJNA010003428">
    <property type="protein sequence ID" value="CAJ1401723.1"/>
    <property type="molecule type" value="Genomic_DNA"/>
</dbReference>
<evidence type="ECO:0000256" key="3">
    <source>
        <dbReference type="ARBA" id="ARBA00008419"/>
    </source>
</evidence>
<dbReference type="Pfam" id="PF00393">
    <property type="entry name" value="6PGD"/>
    <property type="match status" value="1"/>
</dbReference>
<feature type="binding site" description="in other chain" evidence="14">
    <location>
        <position position="202"/>
    </location>
    <ligand>
        <name>substrate</name>
        <note>ligand shared between dimeric partners</note>
    </ligand>
</feature>
<feature type="binding site" description="in other chain" evidence="14">
    <location>
        <begin position="139"/>
        <end position="141"/>
    </location>
    <ligand>
        <name>substrate</name>
        <note>ligand shared between dimeric partners</note>
    </ligand>
</feature>
<dbReference type="SMART" id="SM01350">
    <property type="entry name" value="6PGD"/>
    <property type="match status" value="1"/>
</dbReference>
<feature type="binding site" description="in other chain" evidence="14">
    <location>
        <position position="284"/>
    </location>
    <ligand>
        <name>substrate</name>
        <note>ligand shared between dimeric partners</note>
    </ligand>
</feature>
<feature type="binding site" description="in other chain" evidence="14">
    <location>
        <begin position="197"/>
        <end position="198"/>
    </location>
    <ligand>
        <name>substrate</name>
        <note>ligand shared between dimeric partners</note>
    </ligand>
</feature>
<dbReference type="InterPro" id="IPR006113">
    <property type="entry name" value="6PGDH_Gnd/GntZ"/>
</dbReference>
<dbReference type="Gene3D" id="3.40.50.720">
    <property type="entry name" value="NAD(P)-binding Rossmann-like Domain"/>
    <property type="match status" value="1"/>
</dbReference>
<dbReference type="SUPFAM" id="SSF48179">
    <property type="entry name" value="6-phosphogluconate dehydrogenase C-terminal domain-like"/>
    <property type="match status" value="1"/>
</dbReference>
<evidence type="ECO:0000256" key="4">
    <source>
        <dbReference type="ARBA" id="ARBA00011738"/>
    </source>
</evidence>
<evidence type="ECO:0000256" key="14">
    <source>
        <dbReference type="PIRSR" id="PIRSR000109-2"/>
    </source>
</evidence>
<evidence type="ECO:0000256" key="8">
    <source>
        <dbReference type="ARBA" id="ARBA00023002"/>
    </source>
</evidence>
<feature type="active site" description="Proton donor" evidence="13">
    <location>
        <position position="201"/>
    </location>
</feature>
<evidence type="ECO:0000313" key="18">
    <source>
        <dbReference type="Proteomes" id="UP001178507"/>
    </source>
</evidence>
<dbReference type="EMBL" id="CAUJNA010000063">
    <property type="protein sequence ID" value="CAJ1371227.1"/>
    <property type="molecule type" value="Genomic_DNA"/>
</dbReference>
<keyword evidence="18" id="KW-1185">Reference proteome</keyword>
<feature type="binding site" evidence="14">
    <location>
        <position position="469"/>
    </location>
    <ligand>
        <name>substrate</name>
        <note>ligand shared between dimeric partners</note>
    </ligand>
</feature>
<dbReference type="Pfam" id="PF03446">
    <property type="entry name" value="NAD_binding_2"/>
    <property type="match status" value="1"/>
</dbReference>
<dbReference type="GO" id="GO:0050661">
    <property type="term" value="F:NADP binding"/>
    <property type="evidence" value="ECO:0007669"/>
    <property type="project" value="InterPro"/>
</dbReference>